<dbReference type="AlphaFoldDB" id="A0AAV1CB51"/>
<gene>
    <name evidence="1" type="ORF">OLC1_LOCUS3693</name>
</gene>
<organism evidence="1 2">
    <name type="scientific">Oldenlandia corymbosa var. corymbosa</name>
    <dbReference type="NCBI Taxonomy" id="529605"/>
    <lineage>
        <taxon>Eukaryota</taxon>
        <taxon>Viridiplantae</taxon>
        <taxon>Streptophyta</taxon>
        <taxon>Embryophyta</taxon>
        <taxon>Tracheophyta</taxon>
        <taxon>Spermatophyta</taxon>
        <taxon>Magnoliopsida</taxon>
        <taxon>eudicotyledons</taxon>
        <taxon>Gunneridae</taxon>
        <taxon>Pentapetalae</taxon>
        <taxon>asterids</taxon>
        <taxon>lamiids</taxon>
        <taxon>Gentianales</taxon>
        <taxon>Rubiaceae</taxon>
        <taxon>Rubioideae</taxon>
        <taxon>Spermacoceae</taxon>
        <taxon>Hedyotis-Oldenlandia complex</taxon>
        <taxon>Oldenlandia</taxon>
    </lineage>
</organism>
<keyword evidence="2" id="KW-1185">Reference proteome</keyword>
<dbReference type="EMBL" id="OX459118">
    <property type="protein sequence ID" value="CAI9091884.1"/>
    <property type="molecule type" value="Genomic_DNA"/>
</dbReference>
<dbReference type="Pfam" id="PF05536">
    <property type="entry name" value="Neurochondrin"/>
    <property type="match status" value="1"/>
</dbReference>
<accession>A0AAV1CB51</accession>
<dbReference type="PANTHER" id="PTHR13109">
    <property type="entry name" value="NEUROCHONDRIN"/>
    <property type="match status" value="1"/>
</dbReference>
<sequence length="247" mass="26601">MFSCQSSSLATVAEAVSFSSVMENCLKLLRGETVASTPLTEGCLKLLREEADCGRLAALLLSSQNLLPLHGFPLLIQILSTGGSLSSSGTIEDCCYELFYLVANAQEDGVSRALLMLTKFPAYPTYIKHPSELATLVVQASRNFGAWALHTDDVKFKAALHFIPRILSSQRSTPVREALLSLHKDSSCTTCVWSTSMRAGVAAILKSRLLSPADKLEVLFLADSTVSIAGNKWLIGPVDVTKDPVPP</sequence>
<dbReference type="PANTHER" id="PTHR13109:SF7">
    <property type="entry name" value="NEUROCHONDRIN"/>
    <property type="match status" value="1"/>
</dbReference>
<evidence type="ECO:0000313" key="1">
    <source>
        <dbReference type="EMBL" id="CAI9091884.1"/>
    </source>
</evidence>
<dbReference type="Proteomes" id="UP001161247">
    <property type="component" value="Chromosome 1"/>
</dbReference>
<protein>
    <submittedName>
        <fullName evidence="1">OLC1v1026988C1</fullName>
    </submittedName>
</protein>
<reference evidence="1" key="1">
    <citation type="submission" date="2023-03" db="EMBL/GenBank/DDBJ databases">
        <authorList>
            <person name="Julca I."/>
        </authorList>
    </citation>
    <scope>NUCLEOTIDE SEQUENCE</scope>
</reference>
<evidence type="ECO:0000313" key="2">
    <source>
        <dbReference type="Proteomes" id="UP001161247"/>
    </source>
</evidence>
<dbReference type="InterPro" id="IPR008709">
    <property type="entry name" value="Neurochondrin"/>
</dbReference>
<proteinExistence type="predicted"/>
<name>A0AAV1CB51_OLDCO</name>